<dbReference type="Gene3D" id="3.40.50.2000">
    <property type="entry name" value="Glycogen Phosphorylase B"/>
    <property type="match status" value="2"/>
</dbReference>
<evidence type="ECO:0000256" key="1">
    <source>
        <dbReference type="ARBA" id="ARBA00022679"/>
    </source>
</evidence>
<dbReference type="Proteomes" id="UP000016480">
    <property type="component" value="Unassembled WGS sequence"/>
</dbReference>
<comment type="caution">
    <text evidence="4">The sequence shown here is derived from an EMBL/GenBank/DDBJ whole genome shotgun (WGS) entry which is preliminary data.</text>
</comment>
<dbReference type="PANTHER" id="PTHR46401:SF2">
    <property type="entry name" value="GLYCOSYLTRANSFERASE WBBK-RELATED"/>
    <property type="match status" value="1"/>
</dbReference>
<accession>A0A8T0CDY6</accession>
<reference evidence="4 5" key="1">
    <citation type="journal article" date="2012" name="J. Bacteriol.">
        <title>Genome sequence of the cycloprodigiosin-producing bacterial strain Pseudoalteromonas rubra ATCC 29570(T).</title>
        <authorList>
            <person name="Xie B.B."/>
            <person name="Shu Y.L."/>
            <person name="Qin Q.L."/>
            <person name="Rong J.C."/>
            <person name="Zhang X.Y."/>
            <person name="Chen X.L."/>
            <person name="Zhou B.C."/>
            <person name="Zhang Y.Z."/>
        </authorList>
    </citation>
    <scope>NUCLEOTIDE SEQUENCE [LARGE SCALE GENOMIC DNA]</scope>
    <source>
        <strain evidence="4 5">DSM 6842</strain>
    </source>
</reference>
<dbReference type="InterPro" id="IPR028098">
    <property type="entry name" value="Glyco_trans_4-like_N"/>
</dbReference>
<evidence type="ECO:0000259" key="3">
    <source>
        <dbReference type="Pfam" id="PF13439"/>
    </source>
</evidence>
<protein>
    <recommendedName>
        <fullName evidence="6">Glycosyl transferase family 1</fullName>
    </recommendedName>
</protein>
<feature type="domain" description="Glycosyltransferase subfamily 4-like N-terminal" evidence="3">
    <location>
        <begin position="23"/>
        <end position="191"/>
    </location>
</feature>
<keyword evidence="1" id="KW-0808">Transferase</keyword>
<dbReference type="CDD" id="cd03801">
    <property type="entry name" value="GT4_PimA-like"/>
    <property type="match status" value="1"/>
</dbReference>
<evidence type="ECO:0000259" key="2">
    <source>
        <dbReference type="Pfam" id="PF00534"/>
    </source>
</evidence>
<dbReference type="InterPro" id="IPR001296">
    <property type="entry name" value="Glyco_trans_1"/>
</dbReference>
<dbReference type="GeneID" id="61356326"/>
<evidence type="ECO:0008006" key="6">
    <source>
        <dbReference type="Google" id="ProtNLM"/>
    </source>
</evidence>
<sequence>MRILHICLSNFYIDDVSYQENMLVKEHVQAGHEVKILASTEVFDKDKKLTYVKPSTYTCAEGAEITRIDYLNILPRKLMAKLRIHSGVYDFIKSFDPEVIMFHSMCGWELLTVCKYIKNNPNVRVYFDSHEDFNNSARNFGSKYLLHYLYYRPIAKIASKYARKILCISLETMDFLSDFYGIDRDRLEFYPLGGVIKSEQAYLDSRQKVRESLQVTDEQIVFIQSGKFTARKKLMESLTAFTKVRDDNFVFLIAGILDTPLENEALKLIRSDSRIRFLGWQSPDDVDGLLDAADVYLQPGTQSVTMQASLCARCAVIIDDVKSHKPYLKNNGWYANNADSIVEVLTSISEQKCSISSMSEESFKIAKSLLDYKQLALRVLN</sequence>
<evidence type="ECO:0000313" key="4">
    <source>
        <dbReference type="EMBL" id="KAF7788282.1"/>
    </source>
</evidence>
<evidence type="ECO:0000313" key="5">
    <source>
        <dbReference type="Proteomes" id="UP000016480"/>
    </source>
</evidence>
<dbReference type="Pfam" id="PF00534">
    <property type="entry name" value="Glycos_transf_1"/>
    <property type="match status" value="1"/>
</dbReference>
<dbReference type="GO" id="GO:0009103">
    <property type="term" value="P:lipopolysaccharide biosynthetic process"/>
    <property type="evidence" value="ECO:0007669"/>
    <property type="project" value="TreeGrafter"/>
</dbReference>
<feature type="domain" description="Glycosyl transferase family 1" evidence="2">
    <location>
        <begin position="206"/>
        <end position="353"/>
    </location>
</feature>
<name>A0A8T0CDY6_9GAMM</name>
<dbReference type="PANTHER" id="PTHR46401">
    <property type="entry name" value="GLYCOSYLTRANSFERASE WBBK-RELATED"/>
    <property type="match status" value="1"/>
</dbReference>
<dbReference type="EMBL" id="AHCD03000026">
    <property type="protein sequence ID" value="KAF7788282.1"/>
    <property type="molecule type" value="Genomic_DNA"/>
</dbReference>
<dbReference type="RefSeq" id="WP_010383582.1">
    <property type="nucleotide sequence ID" value="NZ_AHCD03000026.1"/>
</dbReference>
<proteinExistence type="predicted"/>
<dbReference type="Pfam" id="PF13439">
    <property type="entry name" value="Glyco_transf_4"/>
    <property type="match status" value="1"/>
</dbReference>
<dbReference type="AlphaFoldDB" id="A0A8T0CDY6"/>
<dbReference type="SUPFAM" id="SSF53756">
    <property type="entry name" value="UDP-Glycosyltransferase/glycogen phosphorylase"/>
    <property type="match status" value="1"/>
</dbReference>
<dbReference type="GO" id="GO:0016757">
    <property type="term" value="F:glycosyltransferase activity"/>
    <property type="evidence" value="ECO:0007669"/>
    <property type="project" value="InterPro"/>
</dbReference>
<gene>
    <name evidence="4" type="ORF">PRUB_a2906</name>
</gene>
<organism evidence="4 5">
    <name type="scientific">Pseudoalteromonas rubra</name>
    <dbReference type="NCBI Taxonomy" id="43658"/>
    <lineage>
        <taxon>Bacteria</taxon>
        <taxon>Pseudomonadati</taxon>
        <taxon>Pseudomonadota</taxon>
        <taxon>Gammaproteobacteria</taxon>
        <taxon>Alteromonadales</taxon>
        <taxon>Pseudoalteromonadaceae</taxon>
        <taxon>Pseudoalteromonas</taxon>
    </lineage>
</organism>